<dbReference type="Gene3D" id="3.60.21.70">
    <property type="entry name" value="PhoD-like phosphatase"/>
    <property type="match status" value="1"/>
</dbReference>
<dbReference type="InterPro" id="IPR018946">
    <property type="entry name" value="PhoD-like_MPP"/>
</dbReference>
<dbReference type="Pfam" id="PF16655">
    <property type="entry name" value="PhoD_N"/>
    <property type="match status" value="1"/>
</dbReference>
<accession>A0A346XTR5</accession>
<protein>
    <submittedName>
        <fullName evidence="3">Secreted alkaline phosphatase</fullName>
    </submittedName>
</protein>
<dbReference type="InterPro" id="IPR029052">
    <property type="entry name" value="Metallo-depent_PP-like"/>
</dbReference>
<dbReference type="InterPro" id="IPR006311">
    <property type="entry name" value="TAT_signal"/>
</dbReference>
<proteinExistence type="predicted"/>
<dbReference type="Pfam" id="PF09423">
    <property type="entry name" value="PhoD"/>
    <property type="match status" value="1"/>
</dbReference>
<dbReference type="PANTHER" id="PTHR43606:SF2">
    <property type="entry name" value="ALKALINE PHOSPHATASE FAMILY PROTEIN (AFU_ORTHOLOGUE AFUA_5G03860)"/>
    <property type="match status" value="1"/>
</dbReference>
<feature type="domain" description="PhoD-like phosphatase metallophosphatase" evidence="1">
    <location>
        <begin position="163"/>
        <end position="521"/>
    </location>
</feature>
<dbReference type="Proteomes" id="UP000264006">
    <property type="component" value="Chromosome"/>
</dbReference>
<evidence type="ECO:0000259" key="2">
    <source>
        <dbReference type="Pfam" id="PF16655"/>
    </source>
</evidence>
<organism evidence="3 4">
    <name type="scientific">Euzebya pacifica</name>
    <dbReference type="NCBI Taxonomy" id="1608957"/>
    <lineage>
        <taxon>Bacteria</taxon>
        <taxon>Bacillati</taxon>
        <taxon>Actinomycetota</taxon>
        <taxon>Nitriliruptoria</taxon>
        <taxon>Euzebyales</taxon>
    </lineage>
</organism>
<dbReference type="InterPro" id="IPR038607">
    <property type="entry name" value="PhoD-like_sf"/>
</dbReference>
<dbReference type="RefSeq" id="WP_114590397.1">
    <property type="nucleotide sequence ID" value="NZ_CAXIBR010000006.1"/>
</dbReference>
<dbReference type="SUPFAM" id="SSF56300">
    <property type="entry name" value="Metallo-dependent phosphatases"/>
    <property type="match status" value="1"/>
</dbReference>
<dbReference type="NCBIfam" id="TIGR01409">
    <property type="entry name" value="TAT_signal_seq"/>
    <property type="match status" value="1"/>
</dbReference>
<dbReference type="AlphaFoldDB" id="A0A346XTR5"/>
<dbReference type="KEGG" id="euz:DVS28_a0911"/>
<dbReference type="CDD" id="cd07389">
    <property type="entry name" value="MPP_PhoD"/>
    <property type="match status" value="1"/>
</dbReference>
<evidence type="ECO:0000313" key="4">
    <source>
        <dbReference type="Proteomes" id="UP000264006"/>
    </source>
</evidence>
<keyword evidence="4" id="KW-1185">Reference proteome</keyword>
<dbReference type="EMBL" id="CP031165">
    <property type="protein sequence ID" value="AXV05612.1"/>
    <property type="molecule type" value="Genomic_DNA"/>
</dbReference>
<dbReference type="PROSITE" id="PS51318">
    <property type="entry name" value="TAT"/>
    <property type="match status" value="1"/>
</dbReference>
<dbReference type="Gene3D" id="2.60.40.380">
    <property type="entry name" value="Purple acid phosphatase-like, N-terminal"/>
    <property type="match status" value="1"/>
</dbReference>
<gene>
    <name evidence="3" type="ORF">DVS28_a0911</name>
</gene>
<evidence type="ECO:0000259" key="1">
    <source>
        <dbReference type="Pfam" id="PF09423"/>
    </source>
</evidence>
<sequence>MSTTWTRRSFMSAAAAAGVGGLMLPYGVGMLRDEAEAQMQPLGVRFDAFPFPLGVASGDPTADSVILQTRLSDAPFDLDAPWGNIPEDVDVHWVVAEDARLRRIVAQGTVGSSSTRGHAVHVDVTGLEPGKVYWYQFAALGARSRIGRTKTAGIAPLQRLRIAYLSCQSFPHGYFTAYQNLLDEDVDVVFHLGDYMYEYADGGYGDLRSSPPVDQVFSLNSYRVRYAAYRGDPWLRACHARFPFITTWDDHEIDNNWAGETPENTSDEGNATPAAYAERRFNAFQAYHENLPIRPAPEDNAIDAPAYQIYRQFVFGDLLDVSVLDTRQYRTDQPCDDGFVTVNCADQADPDATIMGPTQRDWLFGNLSTSTAAWRVIAQQLIVSQVSSLGLSTLLPDTGAGPAQGGNLYFSADQWDGYLVERQALMSHLADNAIPDTFVITGDIHSSWVLDMKEDFDDPSSATVGTEFVGTSVTSPGFEQLGGNEPFRTGLYASNPHMKYLEGTRKGYTIADITHDGVTVTYRVVDTIEENRSGVSTQSEWLLPRGGAVEQVAGDSVNPLSGA</sequence>
<name>A0A346XTR5_9ACTN</name>
<dbReference type="InterPro" id="IPR019546">
    <property type="entry name" value="TAT_signal_bac_arc"/>
</dbReference>
<dbReference type="InterPro" id="IPR052900">
    <property type="entry name" value="Phospholipid_Metab_Enz"/>
</dbReference>
<feature type="domain" description="Phospholipase D N-terminal" evidence="2">
    <location>
        <begin position="53"/>
        <end position="151"/>
    </location>
</feature>
<dbReference type="OrthoDB" id="3497025at2"/>
<evidence type="ECO:0000313" key="3">
    <source>
        <dbReference type="EMBL" id="AXV05612.1"/>
    </source>
</evidence>
<dbReference type="PANTHER" id="PTHR43606">
    <property type="entry name" value="PHOSPHATASE, PUTATIVE (AFU_ORTHOLOGUE AFUA_6G08710)-RELATED"/>
    <property type="match status" value="1"/>
</dbReference>
<reference evidence="3 4" key="1">
    <citation type="submission" date="2018-09" db="EMBL/GenBank/DDBJ databases">
        <title>Complete genome sequence of Euzebya sp. DY32-46 isolated from seawater of Pacific Ocean.</title>
        <authorList>
            <person name="Xu L."/>
            <person name="Wu Y.-H."/>
            <person name="Xu X.-W."/>
        </authorList>
    </citation>
    <scope>NUCLEOTIDE SEQUENCE [LARGE SCALE GENOMIC DNA]</scope>
    <source>
        <strain evidence="3 4">DY32-46</strain>
    </source>
</reference>
<dbReference type="InterPro" id="IPR032093">
    <property type="entry name" value="PhoD_N"/>
</dbReference>